<reference evidence="3" key="3">
    <citation type="submission" date="2025-04" db="UniProtKB">
        <authorList>
            <consortium name="RefSeq"/>
        </authorList>
    </citation>
    <scope>IDENTIFICATION</scope>
    <source>
        <strain evidence="3">CBS 781.70</strain>
    </source>
</reference>
<accession>A0A6G1G146</accession>
<dbReference type="Proteomes" id="UP000504638">
    <property type="component" value="Unplaced"/>
</dbReference>
<gene>
    <name evidence="1 3" type="ORF">P152DRAFT_474381</name>
</gene>
<dbReference type="AlphaFoldDB" id="A0A6G1G146"/>
<name>A0A6G1G146_9PEZI</name>
<evidence type="ECO:0000313" key="3">
    <source>
        <dbReference type="RefSeq" id="XP_033533282.1"/>
    </source>
</evidence>
<sequence length="214" mass="23783">MSEHKWKDGQPTEEALTMFSHGDDGAVPVPAIFIYAALDIILDKAYPRYGVDAETILHFGPPAGILLTSETTRDFHFVGMPAGTVLLTPISTKIEWQRKQPWQKHNVSRRGLPYAAAFACKEYKVQGKTLDPVVLELRGMQVTNIDSKAAASQCDPYSLYVQLSRCPSLDATMLLSKARERDFVGNRVPGNMVAAEARLERLSETTIQDAESWD</sequence>
<dbReference type="GeneID" id="54421888"/>
<organism evidence="1">
    <name type="scientific">Eremomyces bilateralis CBS 781.70</name>
    <dbReference type="NCBI Taxonomy" id="1392243"/>
    <lineage>
        <taxon>Eukaryota</taxon>
        <taxon>Fungi</taxon>
        <taxon>Dikarya</taxon>
        <taxon>Ascomycota</taxon>
        <taxon>Pezizomycotina</taxon>
        <taxon>Dothideomycetes</taxon>
        <taxon>Dothideomycetes incertae sedis</taxon>
        <taxon>Eremomycetales</taxon>
        <taxon>Eremomycetaceae</taxon>
        <taxon>Eremomyces</taxon>
    </lineage>
</organism>
<protein>
    <submittedName>
        <fullName evidence="1 3">Uncharacterized protein</fullName>
    </submittedName>
</protein>
<dbReference type="RefSeq" id="XP_033533282.1">
    <property type="nucleotide sequence ID" value="XM_033681318.1"/>
</dbReference>
<dbReference type="EMBL" id="ML975160">
    <property type="protein sequence ID" value="KAF1811651.1"/>
    <property type="molecule type" value="Genomic_DNA"/>
</dbReference>
<dbReference type="OrthoDB" id="3900875at2759"/>
<keyword evidence="2" id="KW-1185">Reference proteome</keyword>
<proteinExistence type="predicted"/>
<reference evidence="3" key="2">
    <citation type="submission" date="2020-04" db="EMBL/GenBank/DDBJ databases">
        <authorList>
            <consortium name="NCBI Genome Project"/>
        </authorList>
    </citation>
    <scope>NUCLEOTIDE SEQUENCE</scope>
    <source>
        <strain evidence="3">CBS 781.70</strain>
    </source>
</reference>
<evidence type="ECO:0000313" key="1">
    <source>
        <dbReference type="EMBL" id="KAF1811651.1"/>
    </source>
</evidence>
<reference evidence="1 3" key="1">
    <citation type="submission" date="2020-01" db="EMBL/GenBank/DDBJ databases">
        <authorList>
            <consortium name="DOE Joint Genome Institute"/>
            <person name="Haridas S."/>
            <person name="Albert R."/>
            <person name="Binder M."/>
            <person name="Bloem J."/>
            <person name="Labutti K."/>
            <person name="Salamov A."/>
            <person name="Andreopoulos B."/>
            <person name="Baker S.E."/>
            <person name="Barry K."/>
            <person name="Bills G."/>
            <person name="Bluhm B.H."/>
            <person name="Cannon C."/>
            <person name="Castanera R."/>
            <person name="Culley D.E."/>
            <person name="Daum C."/>
            <person name="Ezra D."/>
            <person name="Gonzalez J.B."/>
            <person name="Henrissat B."/>
            <person name="Kuo A."/>
            <person name="Liang C."/>
            <person name="Lipzen A."/>
            <person name="Lutzoni F."/>
            <person name="Magnuson J."/>
            <person name="Mondo S."/>
            <person name="Nolan M."/>
            <person name="Ohm R."/>
            <person name="Pangilinan J."/>
            <person name="Park H.-J."/>
            <person name="Ramirez L."/>
            <person name="Alfaro M."/>
            <person name="Sun H."/>
            <person name="Tritt A."/>
            <person name="Yoshinaga Y."/>
            <person name="Zwiers L.-H."/>
            <person name="Turgeon B.G."/>
            <person name="Goodwin S.B."/>
            <person name="Spatafora J.W."/>
            <person name="Crous P.W."/>
            <person name="Grigoriev I.V."/>
        </authorList>
    </citation>
    <scope>NUCLEOTIDE SEQUENCE</scope>
    <source>
        <strain evidence="1 3">CBS 781.70</strain>
    </source>
</reference>
<evidence type="ECO:0000313" key="2">
    <source>
        <dbReference type="Proteomes" id="UP000504638"/>
    </source>
</evidence>